<keyword evidence="1" id="KW-0472">Membrane</keyword>
<feature type="transmembrane region" description="Helical" evidence="1">
    <location>
        <begin position="68"/>
        <end position="87"/>
    </location>
</feature>
<gene>
    <name evidence="2" type="ORF">MTR66_21010</name>
</gene>
<protein>
    <submittedName>
        <fullName evidence="2">Uncharacterized protein</fullName>
    </submittedName>
</protein>
<dbReference type="RefSeq" id="WP_243924677.1">
    <property type="nucleotide sequence ID" value="NZ_JALHLG010000087.1"/>
</dbReference>
<organism evidence="2 3">
    <name type="scientific">Novosphingobium beihaiensis</name>
    <dbReference type="NCBI Taxonomy" id="2930389"/>
    <lineage>
        <taxon>Bacteria</taxon>
        <taxon>Pseudomonadati</taxon>
        <taxon>Pseudomonadota</taxon>
        <taxon>Alphaproteobacteria</taxon>
        <taxon>Sphingomonadales</taxon>
        <taxon>Sphingomonadaceae</taxon>
        <taxon>Novosphingobium</taxon>
    </lineage>
</organism>
<feature type="transmembrane region" description="Helical" evidence="1">
    <location>
        <begin position="28"/>
        <end position="48"/>
    </location>
</feature>
<dbReference type="Proteomes" id="UP001202281">
    <property type="component" value="Unassembled WGS sequence"/>
</dbReference>
<dbReference type="EMBL" id="JALHLG010000087">
    <property type="protein sequence ID" value="MCJ2189271.1"/>
    <property type="molecule type" value="Genomic_DNA"/>
</dbReference>
<accession>A0ABT0BWR9</accession>
<comment type="caution">
    <text evidence="2">The sequence shown here is derived from an EMBL/GenBank/DDBJ whole genome shotgun (WGS) entry which is preliminary data.</text>
</comment>
<evidence type="ECO:0000256" key="1">
    <source>
        <dbReference type="SAM" id="Phobius"/>
    </source>
</evidence>
<evidence type="ECO:0000313" key="2">
    <source>
        <dbReference type="EMBL" id="MCJ2189271.1"/>
    </source>
</evidence>
<sequence length="288" mass="31256">MAMKPGRRSVPQSRVQASEKQRPLSPKLFWICAALTLVYLGVIFWRSIGGTPLETFSMEGAAGEAVGIWPRVFLIGLAVLFLIAALATSEIIPPKGAWTWAHLRRPKVLSQIVFQLLSAAGFVVGIGNIFNTAADQKTAEAIKAQTDVLVTTSANTATKLDDLDSWLRTRFPDDPPVLSEIGGRWGDLKPACEVIWNISIVRRGEDAALIAETVKIPAGVKPYRFVGSITKADPDTLYVEGVEPEAALGSAAHFTFNAATQRLSWDDRARGSGGVEVYRRCEGPEPLQ</sequence>
<proteinExistence type="predicted"/>
<evidence type="ECO:0000313" key="3">
    <source>
        <dbReference type="Proteomes" id="UP001202281"/>
    </source>
</evidence>
<name>A0ABT0BWR9_9SPHN</name>
<keyword evidence="1" id="KW-0812">Transmembrane</keyword>
<keyword evidence="1" id="KW-1133">Transmembrane helix</keyword>
<keyword evidence="3" id="KW-1185">Reference proteome</keyword>
<reference evidence="2 3" key="1">
    <citation type="submission" date="2022-04" db="EMBL/GenBank/DDBJ databases">
        <title>Identification of a novel bacterium isolated from mangrove sediments.</title>
        <authorList>
            <person name="Pan X."/>
        </authorList>
    </citation>
    <scope>NUCLEOTIDE SEQUENCE [LARGE SCALE GENOMIC DNA]</scope>
    <source>
        <strain evidence="2 3">B2638</strain>
    </source>
</reference>
<feature type="transmembrane region" description="Helical" evidence="1">
    <location>
        <begin position="108"/>
        <end position="130"/>
    </location>
</feature>